<accession>A0ABN2HGG9</accession>
<organism evidence="2 3">
    <name type="scientific">Kribbella yunnanensis</name>
    <dbReference type="NCBI Taxonomy" id="190194"/>
    <lineage>
        <taxon>Bacteria</taxon>
        <taxon>Bacillati</taxon>
        <taxon>Actinomycetota</taxon>
        <taxon>Actinomycetes</taxon>
        <taxon>Propionibacteriales</taxon>
        <taxon>Kribbellaceae</taxon>
        <taxon>Kribbella</taxon>
    </lineage>
</organism>
<dbReference type="PANTHER" id="PTHR21310">
    <property type="entry name" value="AMINOGLYCOSIDE PHOSPHOTRANSFERASE-RELATED-RELATED"/>
    <property type="match status" value="1"/>
</dbReference>
<dbReference type="EMBL" id="BAAANF010000012">
    <property type="protein sequence ID" value="GAA1687221.1"/>
    <property type="molecule type" value="Genomic_DNA"/>
</dbReference>
<evidence type="ECO:0000313" key="2">
    <source>
        <dbReference type="EMBL" id="GAA1687221.1"/>
    </source>
</evidence>
<dbReference type="InterPro" id="IPR011009">
    <property type="entry name" value="Kinase-like_dom_sf"/>
</dbReference>
<feature type="domain" description="Aminoglycoside phosphotransferase" evidence="1">
    <location>
        <begin position="20"/>
        <end position="227"/>
    </location>
</feature>
<protein>
    <recommendedName>
        <fullName evidence="1">Aminoglycoside phosphotransferase domain-containing protein</fullName>
    </recommendedName>
</protein>
<dbReference type="Gene3D" id="3.90.1200.10">
    <property type="match status" value="1"/>
</dbReference>
<dbReference type="InterPro" id="IPR002575">
    <property type="entry name" value="Aminoglycoside_PTrfase"/>
</dbReference>
<comment type="caution">
    <text evidence="2">The sequence shown here is derived from an EMBL/GenBank/DDBJ whole genome shotgun (WGS) entry which is preliminary data.</text>
</comment>
<dbReference type="Gene3D" id="3.30.200.20">
    <property type="entry name" value="Phosphorylase Kinase, domain 1"/>
    <property type="match status" value="1"/>
</dbReference>
<evidence type="ECO:0000259" key="1">
    <source>
        <dbReference type="Pfam" id="PF01636"/>
    </source>
</evidence>
<gene>
    <name evidence="2" type="ORF">GCM10009745_34940</name>
</gene>
<reference evidence="2 3" key="1">
    <citation type="journal article" date="2019" name="Int. J. Syst. Evol. Microbiol.">
        <title>The Global Catalogue of Microorganisms (GCM) 10K type strain sequencing project: providing services to taxonomists for standard genome sequencing and annotation.</title>
        <authorList>
            <consortium name="The Broad Institute Genomics Platform"/>
            <consortium name="The Broad Institute Genome Sequencing Center for Infectious Disease"/>
            <person name="Wu L."/>
            <person name="Ma J."/>
        </authorList>
    </citation>
    <scope>NUCLEOTIDE SEQUENCE [LARGE SCALE GENOMIC DNA]</scope>
    <source>
        <strain evidence="2 3">JCM 14307</strain>
    </source>
</reference>
<dbReference type="RefSeq" id="WP_344152413.1">
    <property type="nucleotide sequence ID" value="NZ_BAAANF010000012.1"/>
</dbReference>
<keyword evidence="3" id="KW-1185">Reference proteome</keyword>
<name>A0ABN2HGG9_9ACTN</name>
<dbReference type="SUPFAM" id="SSF56112">
    <property type="entry name" value="Protein kinase-like (PK-like)"/>
    <property type="match status" value="1"/>
</dbReference>
<evidence type="ECO:0000313" key="3">
    <source>
        <dbReference type="Proteomes" id="UP001500280"/>
    </source>
</evidence>
<sequence>MIDLAWVQEHLDAGERVVDAEPLHGGLTADMRHLTTATPDGRRRHLVLRTYVDRPDAADWLSRESHALTELETTAVPAPELIAVADPALLMTWMPGRTVLTDTGLIPALARQLVAIHAVQPVERPRPFVTLTTAATVVTPDGADWSAAIDVIRGGHPPYEGVFLHRDYQPGNVLFDGNHITAVVDWAGTSWGPTDLDVAHCATNLALLHGPTWAHHFIAAYEQAGGALSPHRHYWLIRDALAFSEELEPATHPWRNSTRPDLTPELVAARLTTYVTTLMTP</sequence>
<dbReference type="InterPro" id="IPR051678">
    <property type="entry name" value="AGP_Transferase"/>
</dbReference>
<proteinExistence type="predicted"/>
<dbReference type="Pfam" id="PF01636">
    <property type="entry name" value="APH"/>
    <property type="match status" value="1"/>
</dbReference>
<dbReference type="Proteomes" id="UP001500280">
    <property type="component" value="Unassembled WGS sequence"/>
</dbReference>